<evidence type="ECO:0000313" key="3">
    <source>
        <dbReference type="Proteomes" id="UP000326961"/>
    </source>
</evidence>
<dbReference type="AlphaFoldDB" id="A0A5P3XJ08"/>
<sequence length="103" mass="11990">MLNILIGLLFIDRGSRLNKTKNIKRYAFDNPERVKDKYGYINLFSKAYFLTGIISIILGLIITLDKLIIEVPLEIAILLVSLFIIFIISEVIIIKKKRYKFIQ</sequence>
<protein>
    <recommendedName>
        <fullName evidence="4">SdpI family protein</fullName>
    </recommendedName>
</protein>
<feature type="transmembrane region" description="Helical" evidence="1">
    <location>
        <begin position="75"/>
        <end position="94"/>
    </location>
</feature>
<feature type="transmembrane region" description="Helical" evidence="1">
    <location>
        <begin position="47"/>
        <end position="69"/>
    </location>
</feature>
<keyword evidence="1" id="KW-1133">Transmembrane helix</keyword>
<accession>A0A5P3XJ08</accession>
<proteinExistence type="predicted"/>
<gene>
    <name evidence="2" type="ORF">D4A35_16060</name>
</gene>
<dbReference type="RefSeq" id="WP_150887175.1">
    <property type="nucleotide sequence ID" value="NZ_CP032452.1"/>
</dbReference>
<keyword evidence="1" id="KW-0472">Membrane</keyword>
<evidence type="ECO:0000256" key="1">
    <source>
        <dbReference type="SAM" id="Phobius"/>
    </source>
</evidence>
<reference evidence="2 3" key="1">
    <citation type="submission" date="2018-09" db="EMBL/GenBank/DDBJ databases">
        <title>A clostridial neurotoxin that targets Anopheles mosquitoes.</title>
        <authorList>
            <person name="Contreras E."/>
            <person name="Masuyer G."/>
            <person name="Qureshi N."/>
            <person name="Chawla S."/>
            <person name="Lim H.L."/>
            <person name="Chen J."/>
            <person name="Stenmark P."/>
            <person name="Gill S."/>
        </authorList>
    </citation>
    <scope>NUCLEOTIDE SEQUENCE [LARGE SCALE GENOMIC DNA]</scope>
    <source>
        <strain evidence="2 3">Cbm</strain>
    </source>
</reference>
<keyword evidence="1" id="KW-0812">Transmembrane</keyword>
<dbReference type="Proteomes" id="UP000326961">
    <property type="component" value="Chromosome"/>
</dbReference>
<dbReference type="EMBL" id="CP032452">
    <property type="protein sequence ID" value="QEZ70334.1"/>
    <property type="molecule type" value="Genomic_DNA"/>
</dbReference>
<organism evidence="2 3">
    <name type="scientific">Paraclostridium bifermentans</name>
    <name type="common">Clostridium bifermentans</name>
    <dbReference type="NCBI Taxonomy" id="1490"/>
    <lineage>
        <taxon>Bacteria</taxon>
        <taxon>Bacillati</taxon>
        <taxon>Bacillota</taxon>
        <taxon>Clostridia</taxon>
        <taxon>Peptostreptococcales</taxon>
        <taxon>Peptostreptococcaceae</taxon>
        <taxon>Paraclostridium</taxon>
    </lineage>
</organism>
<evidence type="ECO:0000313" key="2">
    <source>
        <dbReference type="EMBL" id="QEZ70334.1"/>
    </source>
</evidence>
<evidence type="ECO:0008006" key="4">
    <source>
        <dbReference type="Google" id="ProtNLM"/>
    </source>
</evidence>
<name>A0A5P3XJ08_PARBF</name>